<evidence type="ECO:0008006" key="4">
    <source>
        <dbReference type="Google" id="ProtNLM"/>
    </source>
</evidence>
<feature type="transmembrane region" description="Helical" evidence="1">
    <location>
        <begin position="65"/>
        <end position="96"/>
    </location>
</feature>
<accession>A0A0G4F5Q9</accession>
<organism evidence="2 3">
    <name type="scientific">Vitrella brassicaformis (strain CCMP3155)</name>
    <dbReference type="NCBI Taxonomy" id="1169540"/>
    <lineage>
        <taxon>Eukaryota</taxon>
        <taxon>Sar</taxon>
        <taxon>Alveolata</taxon>
        <taxon>Colpodellida</taxon>
        <taxon>Vitrellaceae</taxon>
        <taxon>Vitrella</taxon>
    </lineage>
</organism>
<dbReference type="InParanoid" id="A0A0G4F5Q9"/>
<name>A0A0G4F5Q9_VITBC</name>
<keyword evidence="1" id="KW-0812">Transmembrane</keyword>
<feature type="transmembrane region" description="Helical" evidence="1">
    <location>
        <begin position="25"/>
        <end position="45"/>
    </location>
</feature>
<feature type="transmembrane region" description="Helical" evidence="1">
    <location>
        <begin position="147"/>
        <end position="167"/>
    </location>
</feature>
<evidence type="ECO:0000256" key="1">
    <source>
        <dbReference type="SAM" id="Phobius"/>
    </source>
</evidence>
<keyword evidence="3" id="KW-1185">Reference proteome</keyword>
<feature type="transmembrane region" description="Helical" evidence="1">
    <location>
        <begin position="117"/>
        <end position="141"/>
    </location>
</feature>
<protein>
    <recommendedName>
        <fullName evidence="4">Transmembrane protein</fullName>
    </recommendedName>
</protein>
<dbReference type="EMBL" id="CDMY01000376">
    <property type="protein sequence ID" value="CEM07521.1"/>
    <property type="molecule type" value="Genomic_DNA"/>
</dbReference>
<keyword evidence="1" id="KW-0472">Membrane</keyword>
<dbReference type="VEuPathDB" id="CryptoDB:Vbra_14456"/>
<gene>
    <name evidence="2" type="ORF">Vbra_14456</name>
</gene>
<evidence type="ECO:0000313" key="2">
    <source>
        <dbReference type="EMBL" id="CEM07521.1"/>
    </source>
</evidence>
<dbReference type="PhylomeDB" id="A0A0G4F5Q9"/>
<proteinExistence type="predicted"/>
<evidence type="ECO:0000313" key="3">
    <source>
        <dbReference type="Proteomes" id="UP000041254"/>
    </source>
</evidence>
<dbReference type="AlphaFoldDB" id="A0A0G4F5Q9"/>
<reference evidence="2 3" key="1">
    <citation type="submission" date="2014-11" db="EMBL/GenBank/DDBJ databases">
        <authorList>
            <person name="Zhu J."/>
            <person name="Qi W."/>
            <person name="Song R."/>
        </authorList>
    </citation>
    <scope>NUCLEOTIDE SEQUENCE [LARGE SCALE GENOMIC DNA]</scope>
</reference>
<dbReference type="Proteomes" id="UP000041254">
    <property type="component" value="Unassembled WGS sequence"/>
</dbReference>
<sequence length="255" mass="27990">MLSIVKNRVVTDVSKQTVEIRKMELDWYVTNFGTLATQATVVAGFSFGQLTISIPENVSLPAEMIYIILTSMAMALELYVTTVCTFATIWAPGIALRGPSGFRSVAKAIDVLRRQQNTLLTCFMAGLVCFVLSSFMVVHIYDTSRRTAWGATWLIFGFLAIILYFAARLTARFWHDRAADSSIHPVEHYYGEVGDLDSTTVVPKPPGRRQTVERGQGPLQVEMAAGGLERMGVGVGVGGRMDTVPEDVPMSGWQG</sequence>
<keyword evidence="1" id="KW-1133">Transmembrane helix</keyword>
<dbReference type="OrthoDB" id="330261at2759"/>